<dbReference type="InterPro" id="IPR011010">
    <property type="entry name" value="DNA_brk_join_enz"/>
</dbReference>
<gene>
    <name evidence="4" type="ORF">B9T62_18985</name>
</gene>
<protein>
    <recommendedName>
        <fullName evidence="6">Tyr recombinase domain-containing protein</fullName>
    </recommendedName>
</protein>
<evidence type="ECO:0008006" key="6">
    <source>
        <dbReference type="Google" id="ProtNLM"/>
    </source>
</evidence>
<dbReference type="GO" id="GO:0003677">
    <property type="term" value="F:DNA binding"/>
    <property type="evidence" value="ECO:0007669"/>
    <property type="project" value="InterPro"/>
</dbReference>
<name>A0A2Z2KNC7_9BACL</name>
<keyword evidence="5" id="KW-1185">Reference proteome</keyword>
<dbReference type="InterPro" id="IPR055008">
    <property type="entry name" value="MrpR_C_cat"/>
</dbReference>
<keyword evidence="1" id="KW-0233">DNA recombination</keyword>
<dbReference type="Pfam" id="PF22823">
    <property type="entry name" value="MrpR_C_cat"/>
    <property type="match status" value="1"/>
</dbReference>
<proteinExistence type="predicted"/>
<dbReference type="Proteomes" id="UP000249890">
    <property type="component" value="Chromosome"/>
</dbReference>
<organism evidence="4 5">
    <name type="scientific">Paenibacillus donghaensis</name>
    <dbReference type="NCBI Taxonomy" id="414771"/>
    <lineage>
        <taxon>Bacteria</taxon>
        <taxon>Bacillati</taxon>
        <taxon>Bacillota</taxon>
        <taxon>Bacilli</taxon>
        <taxon>Bacillales</taxon>
        <taxon>Paenibacillaceae</taxon>
        <taxon>Paenibacillus</taxon>
    </lineage>
</organism>
<evidence type="ECO:0000256" key="1">
    <source>
        <dbReference type="ARBA" id="ARBA00023172"/>
    </source>
</evidence>
<dbReference type="GO" id="GO:0015074">
    <property type="term" value="P:DNA integration"/>
    <property type="evidence" value="ECO:0007669"/>
    <property type="project" value="InterPro"/>
</dbReference>
<dbReference type="OrthoDB" id="2086953at2"/>
<sequence length="331" mass="38177">MANNIYGNEFFNAEQKERYLKGLSESTKIVYSRILLRAAYVEEELGRDLYNFNVNEIGQVMKLLSPTTYNSSRDALSQMKKYITWAIKNDLRDNNINPLGAGLSEEFISSFIDSSLEFLYTEKQINDIIGRLSNEQDRALVLALFEGLMGREYSEILRLQLADIDQENNILTLKNLDADGETTIRKLKVSEKLVTLLIRAANQTIYVKSNANLQVKMKSSRDITLVSNGYIFRSADMNTTYFGVAPRNFVSRKIKNISRWLDYKELVPLNIRKSGMVKYAKDLYEERGVFERQEILEVCRRFDYGELSVHRLSKDCLNLKTINRLYPAGTS</sequence>
<feature type="domain" description="MrpR N-terminal core-binding" evidence="2">
    <location>
        <begin position="10"/>
        <end position="88"/>
    </location>
</feature>
<dbReference type="GO" id="GO:0006310">
    <property type="term" value="P:DNA recombination"/>
    <property type="evidence" value="ECO:0007669"/>
    <property type="project" value="UniProtKB-KW"/>
</dbReference>
<dbReference type="RefSeq" id="WP_087916690.1">
    <property type="nucleotide sequence ID" value="NZ_CP021780.1"/>
</dbReference>
<accession>A0A2Z2KNC7</accession>
<evidence type="ECO:0000313" key="5">
    <source>
        <dbReference type="Proteomes" id="UP000249890"/>
    </source>
</evidence>
<evidence type="ECO:0000313" key="4">
    <source>
        <dbReference type="EMBL" id="ASA22692.1"/>
    </source>
</evidence>
<dbReference type="KEGG" id="pdh:B9T62_18985"/>
<evidence type="ECO:0000259" key="2">
    <source>
        <dbReference type="Pfam" id="PF22822"/>
    </source>
</evidence>
<dbReference type="SUPFAM" id="SSF56349">
    <property type="entry name" value="DNA breaking-rejoining enzymes"/>
    <property type="match status" value="1"/>
</dbReference>
<dbReference type="AlphaFoldDB" id="A0A2Z2KNC7"/>
<dbReference type="Pfam" id="PF22822">
    <property type="entry name" value="MrpR_N_CB"/>
    <property type="match status" value="1"/>
</dbReference>
<dbReference type="InterPro" id="IPR013762">
    <property type="entry name" value="Integrase-like_cat_sf"/>
</dbReference>
<dbReference type="InterPro" id="IPR055009">
    <property type="entry name" value="MrpR_N_CB"/>
</dbReference>
<feature type="domain" description="MrpR C-terminal catalytic" evidence="3">
    <location>
        <begin position="124"/>
        <end position="302"/>
    </location>
</feature>
<dbReference type="Gene3D" id="1.10.443.10">
    <property type="entry name" value="Intergrase catalytic core"/>
    <property type="match status" value="1"/>
</dbReference>
<dbReference type="EMBL" id="CP021780">
    <property type="protein sequence ID" value="ASA22692.1"/>
    <property type="molecule type" value="Genomic_DNA"/>
</dbReference>
<evidence type="ECO:0000259" key="3">
    <source>
        <dbReference type="Pfam" id="PF22823"/>
    </source>
</evidence>
<reference evidence="4 5" key="1">
    <citation type="submission" date="2017-06" db="EMBL/GenBank/DDBJ databases">
        <title>Complete genome sequence of Paenibacillus donghaensis KCTC 13049T isolated from East Sea sediment, South Korea.</title>
        <authorList>
            <person name="Jung B.K."/>
            <person name="Hong S.-J."/>
            <person name="Shin J.-H."/>
        </authorList>
    </citation>
    <scope>NUCLEOTIDE SEQUENCE [LARGE SCALE GENOMIC DNA]</scope>
    <source>
        <strain evidence="4 5">KCTC 13049</strain>
    </source>
</reference>